<dbReference type="AlphaFoldDB" id="A0A1W1HFK9"/>
<evidence type="ECO:0000313" key="2">
    <source>
        <dbReference type="Proteomes" id="UP000191931"/>
    </source>
</evidence>
<organism evidence="1 2">
    <name type="scientific">Desulfamplus magnetovallimortis</name>
    <dbReference type="NCBI Taxonomy" id="1246637"/>
    <lineage>
        <taxon>Bacteria</taxon>
        <taxon>Pseudomonadati</taxon>
        <taxon>Thermodesulfobacteriota</taxon>
        <taxon>Desulfobacteria</taxon>
        <taxon>Desulfobacterales</taxon>
        <taxon>Desulfobacteraceae</taxon>
        <taxon>Desulfamplus</taxon>
    </lineage>
</organism>
<dbReference type="Proteomes" id="UP000191931">
    <property type="component" value="Unassembled WGS sequence"/>
</dbReference>
<name>A0A1W1HFK9_9BACT</name>
<evidence type="ECO:0000313" key="1">
    <source>
        <dbReference type="EMBL" id="SLM31264.1"/>
    </source>
</evidence>
<protein>
    <recommendedName>
        <fullName evidence="3">Transposase</fullName>
    </recommendedName>
</protein>
<keyword evidence="2" id="KW-1185">Reference proteome</keyword>
<gene>
    <name evidence="1" type="ORF">MTBBW1_2930004</name>
</gene>
<sequence>MNPVRAGIVDKPEDYRWNSIGYHLQTDNKDEFLSTDFGLEAFGMRDASDRLEEYRRFIYETGAMTKNRAEAIRQEVVEKEREKDFKITRTDRFRLRTRHFCDSGIIGSKSFVKRQYDQVKHLLKSKNEKTKNGDRYIMLDC</sequence>
<proteinExistence type="predicted"/>
<accession>A0A1W1HFK9</accession>
<dbReference type="STRING" id="1246637.MTBBW1_2930004"/>
<evidence type="ECO:0008006" key="3">
    <source>
        <dbReference type="Google" id="ProtNLM"/>
    </source>
</evidence>
<reference evidence="1 2" key="1">
    <citation type="submission" date="2017-03" db="EMBL/GenBank/DDBJ databases">
        <authorList>
            <person name="Afonso C.L."/>
            <person name="Miller P.J."/>
            <person name="Scott M.A."/>
            <person name="Spackman E."/>
            <person name="Goraichik I."/>
            <person name="Dimitrov K.M."/>
            <person name="Suarez D.L."/>
            <person name="Swayne D.E."/>
        </authorList>
    </citation>
    <scope>NUCLEOTIDE SEQUENCE [LARGE SCALE GENOMIC DNA]</scope>
    <source>
        <strain evidence="1">PRJEB14757</strain>
    </source>
</reference>
<dbReference type="EMBL" id="FWEV01000216">
    <property type="protein sequence ID" value="SLM31264.1"/>
    <property type="molecule type" value="Genomic_DNA"/>
</dbReference>